<evidence type="ECO:0000313" key="2">
    <source>
        <dbReference type="Proteomes" id="UP000192247"/>
    </source>
</evidence>
<protein>
    <submittedName>
        <fullName evidence="1">Uncharacterized protein</fullName>
    </submittedName>
</protein>
<accession>A0A1V9Y3Q1</accession>
<dbReference type="Proteomes" id="UP000192247">
    <property type="component" value="Unassembled WGS sequence"/>
</dbReference>
<dbReference type="InParanoid" id="A0A1V9Y3Q1"/>
<dbReference type="EMBL" id="MNPL01000094">
    <property type="protein sequence ID" value="OQR80350.1"/>
    <property type="molecule type" value="Genomic_DNA"/>
</dbReference>
<gene>
    <name evidence="1" type="ORF">BIW11_02411</name>
</gene>
<reference evidence="1 2" key="1">
    <citation type="journal article" date="2017" name="Gigascience">
        <title>Draft genome of the honey bee ectoparasitic mite, Tropilaelaps mercedesae, is shaped by the parasitic life history.</title>
        <authorList>
            <person name="Dong X."/>
            <person name="Armstrong S.D."/>
            <person name="Xia D."/>
            <person name="Makepeace B.L."/>
            <person name="Darby A.C."/>
            <person name="Kadowaki T."/>
        </authorList>
    </citation>
    <scope>NUCLEOTIDE SEQUENCE [LARGE SCALE GENOMIC DNA]</scope>
    <source>
        <strain evidence="1">Wuxi-XJTLU</strain>
    </source>
</reference>
<sequence length="76" mass="8412">MDFLLASDIDSFSVSEATRTTQEQSPSAVTENRGEALPTIRLIRRQFGDQGTWCPSDSAWLKQLLQSCAFTLGPFS</sequence>
<comment type="caution">
    <text evidence="1">The sequence shown here is derived from an EMBL/GenBank/DDBJ whole genome shotgun (WGS) entry which is preliminary data.</text>
</comment>
<organism evidence="1 2">
    <name type="scientific">Tropilaelaps mercedesae</name>
    <dbReference type="NCBI Taxonomy" id="418985"/>
    <lineage>
        <taxon>Eukaryota</taxon>
        <taxon>Metazoa</taxon>
        <taxon>Ecdysozoa</taxon>
        <taxon>Arthropoda</taxon>
        <taxon>Chelicerata</taxon>
        <taxon>Arachnida</taxon>
        <taxon>Acari</taxon>
        <taxon>Parasitiformes</taxon>
        <taxon>Mesostigmata</taxon>
        <taxon>Gamasina</taxon>
        <taxon>Dermanyssoidea</taxon>
        <taxon>Laelapidae</taxon>
        <taxon>Tropilaelaps</taxon>
    </lineage>
</organism>
<dbReference type="AlphaFoldDB" id="A0A1V9Y3Q1"/>
<keyword evidence="2" id="KW-1185">Reference proteome</keyword>
<name>A0A1V9Y3Q1_9ACAR</name>
<proteinExistence type="predicted"/>
<evidence type="ECO:0000313" key="1">
    <source>
        <dbReference type="EMBL" id="OQR80350.1"/>
    </source>
</evidence>